<accession>A0AAW0FK60</accession>
<feature type="compositionally biased region" description="Low complexity" evidence="5">
    <location>
        <begin position="36"/>
        <end position="46"/>
    </location>
</feature>
<evidence type="ECO:0000313" key="8">
    <source>
        <dbReference type="Proteomes" id="UP001385951"/>
    </source>
</evidence>
<evidence type="ECO:0000256" key="3">
    <source>
        <dbReference type="ARBA" id="ARBA00023274"/>
    </source>
</evidence>
<evidence type="ECO:0000256" key="4">
    <source>
        <dbReference type="ARBA" id="ARBA00035281"/>
    </source>
</evidence>
<keyword evidence="3" id="KW-0687">Ribonucleoprotein</keyword>
<dbReference type="CDD" id="cd01658">
    <property type="entry name" value="Ribosomal_L30"/>
    <property type="match status" value="1"/>
</dbReference>
<dbReference type="Pfam" id="PF00327">
    <property type="entry name" value="Ribosomal_L30"/>
    <property type="match status" value="1"/>
</dbReference>
<evidence type="ECO:0000256" key="2">
    <source>
        <dbReference type="ARBA" id="ARBA00022980"/>
    </source>
</evidence>
<keyword evidence="2" id="KW-0689">Ribosomal protein</keyword>
<gene>
    <name evidence="7" type="ORF">QCA50_018436</name>
</gene>
<feature type="region of interest" description="Disordered" evidence="5">
    <location>
        <begin position="118"/>
        <end position="140"/>
    </location>
</feature>
<dbReference type="PANTHER" id="PTHR15892">
    <property type="entry name" value="MITOCHONDRIAL RIBOSOMAL PROTEIN L30"/>
    <property type="match status" value="1"/>
</dbReference>
<dbReference type="SUPFAM" id="SSF55129">
    <property type="entry name" value="Ribosomal protein L30p/L7e"/>
    <property type="match status" value="1"/>
</dbReference>
<dbReference type="GO" id="GO:0015934">
    <property type="term" value="C:large ribosomal subunit"/>
    <property type="evidence" value="ECO:0007669"/>
    <property type="project" value="InterPro"/>
</dbReference>
<proteinExistence type="inferred from homology"/>
<dbReference type="EMBL" id="JASBNA010000070">
    <property type="protein sequence ID" value="KAK7678564.1"/>
    <property type="molecule type" value="Genomic_DNA"/>
</dbReference>
<organism evidence="7 8">
    <name type="scientific">Cerrena zonata</name>
    <dbReference type="NCBI Taxonomy" id="2478898"/>
    <lineage>
        <taxon>Eukaryota</taxon>
        <taxon>Fungi</taxon>
        <taxon>Dikarya</taxon>
        <taxon>Basidiomycota</taxon>
        <taxon>Agaricomycotina</taxon>
        <taxon>Agaricomycetes</taxon>
        <taxon>Polyporales</taxon>
        <taxon>Cerrenaceae</taxon>
        <taxon>Cerrena</taxon>
    </lineage>
</organism>
<dbReference type="GO" id="GO:0006412">
    <property type="term" value="P:translation"/>
    <property type="evidence" value="ECO:0007669"/>
    <property type="project" value="InterPro"/>
</dbReference>
<comment type="similarity">
    <text evidence="1">Belongs to the universal ribosomal protein uL30 family.</text>
</comment>
<evidence type="ECO:0000256" key="5">
    <source>
        <dbReference type="SAM" id="MobiDB-lite"/>
    </source>
</evidence>
<comment type="caution">
    <text evidence="7">The sequence shown here is derived from an EMBL/GenBank/DDBJ whole genome shotgun (WGS) entry which is preliminary data.</text>
</comment>
<name>A0AAW0FK60_9APHY</name>
<evidence type="ECO:0000259" key="6">
    <source>
        <dbReference type="Pfam" id="PF00327"/>
    </source>
</evidence>
<dbReference type="PANTHER" id="PTHR15892:SF2">
    <property type="entry name" value="LARGE RIBOSOMAL SUBUNIT PROTEIN UL30M"/>
    <property type="match status" value="1"/>
</dbReference>
<protein>
    <recommendedName>
        <fullName evidence="4">Large ribosomal subunit protein uL30m</fullName>
    </recommendedName>
</protein>
<reference evidence="7 8" key="1">
    <citation type="submission" date="2022-09" db="EMBL/GenBank/DDBJ databases">
        <authorList>
            <person name="Palmer J.M."/>
        </authorList>
    </citation>
    <scope>NUCLEOTIDE SEQUENCE [LARGE SCALE GENOMIC DNA]</scope>
    <source>
        <strain evidence="7 8">DSM 7382</strain>
    </source>
</reference>
<feature type="compositionally biased region" description="Polar residues" evidence="5">
    <location>
        <begin position="24"/>
        <end position="35"/>
    </location>
</feature>
<feature type="domain" description="Large ribosomal subunit protein uL30-like ferredoxin-like fold" evidence="6">
    <location>
        <begin position="53"/>
        <end position="103"/>
    </location>
</feature>
<dbReference type="InterPro" id="IPR005996">
    <property type="entry name" value="Ribosomal_uL30_bac-type"/>
</dbReference>
<evidence type="ECO:0000256" key="1">
    <source>
        <dbReference type="ARBA" id="ARBA00007594"/>
    </source>
</evidence>
<dbReference type="Proteomes" id="UP001385951">
    <property type="component" value="Unassembled WGS sequence"/>
</dbReference>
<dbReference type="InterPro" id="IPR016082">
    <property type="entry name" value="Ribosomal_uL30_ferredoxin-like"/>
</dbReference>
<sequence>MASTTLSTLRPNLLRGSRAISQKRLLSTTPKTENASSSQSSSSSSSNEPLTHYRITQTRSAISLPKHIKGTLVSLGLHRRLQTVYHPHNQINAGKILMVKELVSVENVPAEEVRTKTEIRQERKAPRGYVVSGSKLEESP</sequence>
<feature type="region of interest" description="Disordered" evidence="5">
    <location>
        <begin position="18"/>
        <end position="52"/>
    </location>
</feature>
<keyword evidence="8" id="KW-1185">Reference proteome</keyword>
<evidence type="ECO:0000313" key="7">
    <source>
        <dbReference type="EMBL" id="KAK7678564.1"/>
    </source>
</evidence>
<dbReference type="Gene3D" id="3.30.1390.20">
    <property type="entry name" value="Ribosomal protein L30, ferredoxin-like fold domain"/>
    <property type="match status" value="1"/>
</dbReference>
<dbReference type="AlphaFoldDB" id="A0AAW0FK60"/>
<dbReference type="GO" id="GO:0005739">
    <property type="term" value="C:mitochondrion"/>
    <property type="evidence" value="ECO:0007669"/>
    <property type="project" value="TreeGrafter"/>
</dbReference>
<dbReference type="InterPro" id="IPR036919">
    <property type="entry name" value="Ribo_uL30_ferredoxin-like_sf"/>
</dbReference>
<dbReference type="GO" id="GO:0003735">
    <property type="term" value="F:structural constituent of ribosome"/>
    <property type="evidence" value="ECO:0007669"/>
    <property type="project" value="InterPro"/>
</dbReference>